<accession>A0A6N9VED7</accession>
<evidence type="ECO:0000313" key="1">
    <source>
        <dbReference type="EMBL" id="NEB71234.1"/>
    </source>
</evidence>
<dbReference type="EMBL" id="JAAGME010001232">
    <property type="protein sequence ID" value="NEB71234.1"/>
    <property type="molecule type" value="Genomic_DNA"/>
</dbReference>
<dbReference type="AlphaFoldDB" id="A0A6N9VED7"/>
<dbReference type="Proteomes" id="UP000471648">
    <property type="component" value="Unassembled WGS sequence"/>
</dbReference>
<proteinExistence type="predicted"/>
<evidence type="ECO:0000313" key="2">
    <source>
        <dbReference type="Proteomes" id="UP000471648"/>
    </source>
</evidence>
<gene>
    <name evidence="1" type="ORF">G3I39_29830</name>
</gene>
<sequence>MTTRAEIAHQVSTTLGDHAADFDIDAITEEITERYGLVDIDAIDSEEYNALIERHDTTA</sequence>
<reference evidence="1 2" key="1">
    <citation type="submission" date="2020-01" db="EMBL/GenBank/DDBJ databases">
        <title>Insect and environment-associated Actinomycetes.</title>
        <authorList>
            <person name="Currrie C."/>
            <person name="Chevrette M."/>
            <person name="Carlson C."/>
            <person name="Stubbendieck R."/>
            <person name="Wendt-Pienkowski E."/>
        </authorList>
    </citation>
    <scope>NUCLEOTIDE SEQUENCE [LARGE SCALE GENOMIC DNA]</scope>
    <source>
        <strain evidence="1 2">SID14438</strain>
    </source>
</reference>
<organism evidence="1 2">
    <name type="scientific">Streptomyces microflavus</name>
    <name type="common">Streptomyces lipmanii</name>
    <dbReference type="NCBI Taxonomy" id="1919"/>
    <lineage>
        <taxon>Bacteria</taxon>
        <taxon>Bacillati</taxon>
        <taxon>Actinomycetota</taxon>
        <taxon>Actinomycetes</taxon>
        <taxon>Kitasatosporales</taxon>
        <taxon>Streptomycetaceae</taxon>
        <taxon>Streptomyces</taxon>
    </lineage>
</organism>
<name>A0A6N9VED7_STRMI</name>
<comment type="caution">
    <text evidence="1">The sequence shown here is derived from an EMBL/GenBank/DDBJ whole genome shotgun (WGS) entry which is preliminary data.</text>
</comment>
<dbReference type="RefSeq" id="WP_164358567.1">
    <property type="nucleotide sequence ID" value="NZ_JAAGME010001232.1"/>
</dbReference>
<protein>
    <submittedName>
        <fullName evidence="1">Uncharacterized protein</fullName>
    </submittedName>
</protein>